<dbReference type="Proteomes" id="UP000031473">
    <property type="component" value="Unassembled WGS sequence"/>
</dbReference>
<dbReference type="STRING" id="266749.SAMN05421876_103307"/>
<evidence type="ECO:0000313" key="2">
    <source>
        <dbReference type="Proteomes" id="UP000031473"/>
    </source>
</evidence>
<sequence length="337" mass="39773">MLKSKNIQERKYFTPRPRKKVLVSNDFREVLVSQETSIIEQRVITIILSCIKEEQSLFISVKSPLNINGPIQFNFDDYFEGWANQGTVNFEIPLKFLNPKRIMKNMTIKSALVNMANINWLQLKDSSINGYQTVPFILKPQWNKNNLYFKMDKTVLKHLLNMSHYFPLKKDLAYQVSSSNTLRFLMWIMKFKKFGGLSMEYSQILKQFSINKDKYEGRSRFERDFLQSIKADLDSFNDLSFNYAYHDGKYTFSIYNTSKSTSNNVNFVSLNDLQVERSIKYLKRKRTLNDANVRTLRKLFDIKGYKELSTRLKNKIDSKLNSDNYIKAVFNLLEKQS</sequence>
<reference evidence="1 2" key="1">
    <citation type="submission" date="2014-10" db="EMBL/GenBank/DDBJ databases">
        <title>Kaistella jeonii genome.</title>
        <authorList>
            <person name="Clayton J.T."/>
            <person name="Newman J.D."/>
        </authorList>
    </citation>
    <scope>NUCLEOTIDE SEQUENCE [LARGE SCALE GENOMIC DNA]</scope>
    <source>
        <strain evidence="1 2">DSM 17048</strain>
    </source>
</reference>
<name>A0A0C1FP29_9FLAO</name>
<dbReference type="AlphaFoldDB" id="A0A0C1FP29"/>
<organism evidence="1 2">
    <name type="scientific">Kaistella jeonii</name>
    <dbReference type="NCBI Taxonomy" id="266749"/>
    <lineage>
        <taxon>Bacteria</taxon>
        <taxon>Pseudomonadati</taxon>
        <taxon>Bacteroidota</taxon>
        <taxon>Flavobacteriia</taxon>
        <taxon>Flavobacteriales</taxon>
        <taxon>Weeksellaceae</taxon>
        <taxon>Chryseobacterium group</taxon>
        <taxon>Kaistella</taxon>
    </lineage>
</organism>
<dbReference type="InterPro" id="IPR036390">
    <property type="entry name" value="WH_DNA-bd_sf"/>
</dbReference>
<dbReference type="SUPFAM" id="SSF46785">
    <property type="entry name" value="Winged helix' DNA-binding domain"/>
    <property type="match status" value="1"/>
</dbReference>
<dbReference type="EMBL" id="JSYL01000002">
    <property type="protein sequence ID" value="KIA89609.1"/>
    <property type="molecule type" value="Genomic_DNA"/>
</dbReference>
<evidence type="ECO:0000313" key="1">
    <source>
        <dbReference type="EMBL" id="KIA89609.1"/>
    </source>
</evidence>
<gene>
    <name evidence="1" type="ORF">OA86_02965</name>
</gene>
<dbReference type="OrthoDB" id="1233466at2"/>
<comment type="caution">
    <text evidence="1">The sequence shown here is derived from an EMBL/GenBank/DDBJ whole genome shotgun (WGS) entry which is preliminary data.</text>
</comment>
<keyword evidence="2" id="KW-1185">Reference proteome</keyword>
<protein>
    <submittedName>
        <fullName evidence="1">Uncharacterized protein</fullName>
    </submittedName>
</protein>
<dbReference type="RefSeq" id="WP_039348631.1">
    <property type="nucleotide sequence ID" value="NZ_FOLA01000003.1"/>
</dbReference>
<accession>A0A0C1FP29</accession>
<proteinExistence type="predicted"/>